<reference evidence="2 3" key="1">
    <citation type="submission" date="2019-02" db="EMBL/GenBank/DDBJ databases">
        <title>Genome sequencing of the rare red list fungi Phellinidium pouzarii.</title>
        <authorList>
            <person name="Buettner E."/>
            <person name="Kellner H."/>
        </authorList>
    </citation>
    <scope>NUCLEOTIDE SEQUENCE [LARGE SCALE GENOMIC DNA]</scope>
    <source>
        <strain evidence="2 3">DSM 108285</strain>
    </source>
</reference>
<feature type="transmembrane region" description="Helical" evidence="1">
    <location>
        <begin position="12"/>
        <end position="30"/>
    </location>
</feature>
<keyword evidence="1" id="KW-0472">Membrane</keyword>
<protein>
    <submittedName>
        <fullName evidence="2">Uncharacterized protein</fullName>
    </submittedName>
</protein>
<evidence type="ECO:0000313" key="3">
    <source>
        <dbReference type="Proteomes" id="UP000308199"/>
    </source>
</evidence>
<sequence length="229" mass="24677">MGNDLSTARIVAPGAFAINFGAQVCGMLASPNMKQIADRNHYAFSPNLVFISAFFFPQMALQLAWLRRLFTNSKPIEPSQLSYVPIYALGNVCIAGWMFFWNRQQFGMSQALVSINSLAHIYAVSQLPPLTSANVLTHWVAKTTAGIGLLDFVDNGAVALRYRTPSTLVKILTGGFVALANVIADPIVGGCIGYDLFALYSGQQGMWSSLLGWLALGSGVAAGAKIYFL</sequence>
<organism evidence="2 3">
    <name type="scientific">Phellinidium pouzarii</name>
    <dbReference type="NCBI Taxonomy" id="167371"/>
    <lineage>
        <taxon>Eukaryota</taxon>
        <taxon>Fungi</taxon>
        <taxon>Dikarya</taxon>
        <taxon>Basidiomycota</taxon>
        <taxon>Agaricomycotina</taxon>
        <taxon>Agaricomycetes</taxon>
        <taxon>Hymenochaetales</taxon>
        <taxon>Hymenochaetaceae</taxon>
        <taxon>Phellinidium</taxon>
    </lineage>
</organism>
<feature type="transmembrane region" description="Helical" evidence="1">
    <location>
        <begin position="42"/>
        <end position="61"/>
    </location>
</feature>
<feature type="transmembrane region" description="Helical" evidence="1">
    <location>
        <begin position="206"/>
        <end position="228"/>
    </location>
</feature>
<dbReference type="EMBL" id="SGPK01000037">
    <property type="protein sequence ID" value="THH10386.1"/>
    <property type="molecule type" value="Genomic_DNA"/>
</dbReference>
<evidence type="ECO:0000313" key="2">
    <source>
        <dbReference type="EMBL" id="THH10386.1"/>
    </source>
</evidence>
<keyword evidence="1" id="KW-0812">Transmembrane</keyword>
<gene>
    <name evidence="2" type="ORF">EW145_g1347</name>
</gene>
<feature type="transmembrane region" description="Helical" evidence="1">
    <location>
        <begin position="81"/>
        <end position="100"/>
    </location>
</feature>
<keyword evidence="3" id="KW-1185">Reference proteome</keyword>
<feature type="transmembrane region" description="Helical" evidence="1">
    <location>
        <begin position="171"/>
        <end position="200"/>
    </location>
</feature>
<dbReference type="InterPro" id="IPR013920">
    <property type="entry name" value="DUF1774_fun"/>
</dbReference>
<dbReference type="PANTHER" id="PTHR37992">
    <property type="entry name" value="EXPRESSED PROTEIN"/>
    <property type="match status" value="1"/>
</dbReference>
<dbReference type="Proteomes" id="UP000308199">
    <property type="component" value="Unassembled WGS sequence"/>
</dbReference>
<keyword evidence="1" id="KW-1133">Transmembrane helix</keyword>
<name>A0A4S4LER4_9AGAM</name>
<proteinExistence type="predicted"/>
<dbReference type="PANTHER" id="PTHR37992:SF1">
    <property type="entry name" value="DUF1774-DOMAIN-CONTAINING PROTEIN"/>
    <property type="match status" value="1"/>
</dbReference>
<dbReference type="OrthoDB" id="2332199at2759"/>
<evidence type="ECO:0000256" key="1">
    <source>
        <dbReference type="SAM" id="Phobius"/>
    </source>
</evidence>
<accession>A0A4S4LER4</accession>
<comment type="caution">
    <text evidence="2">The sequence shown here is derived from an EMBL/GenBank/DDBJ whole genome shotgun (WGS) entry which is preliminary data.</text>
</comment>
<dbReference type="AlphaFoldDB" id="A0A4S4LER4"/>